<name>A0AAE8VTV8_9ACTN</name>
<sequence length="544" mass="56688">MQFNRDISGDIGRDTRTSGARTAAARRTGSARVSPTARISPGARLTGTALVLSLALLTGCSGGGSDDGDDSGKGDGGAQRTTGPGGDATAGAAAYDGPRLPGFAAKPAWSLAADGDKAPGVLDLGGTLLFAKDASGAYLTDFDDTDAFKDPEAWGDNGYDEPAPQGPNRVLHLSEAPQPLTLEFRDTKTGEVRKSLRTKADLLALTTWNDGIPAVAVGTSGTTGSDGLTAERTTSTATLYDGDARELGRTALPHPEEGRYYTAALTGGYRVETAGHTLRLTPVHDGATRTVSCTEAEATCEYDPRTGLMSAARATAPPVLGRYYAGFENASVSGPDMVRITLSDLVTGKKVWSSADAEIPPGVTLYDDGEPDTEPMPESETVSLLRVTDGKVLLAWQASKSAEDTWIHAWYDLRSGALTDSYEATRSVLYAPSDDLAAEDAVPGDTFTGTTVWRLPAGKRLWAQEEGSGETPLDPVGFTADGSVLYGLTTAENGTETGLAVDPRTREVLAKDLPADHVPTVDVPTGYGHITTADGFFAFAPTAS</sequence>
<accession>A0AAE8VTV8</accession>
<evidence type="ECO:0000313" key="2">
    <source>
        <dbReference type="EMBL" id="TQE16027.1"/>
    </source>
</evidence>
<reference evidence="2 3" key="1">
    <citation type="submission" date="2019-03" db="EMBL/GenBank/DDBJ databases">
        <title>Comparative genomic analyses of the sweetpotato soil rot pathogen, Streptomyces ipomoeae.</title>
        <authorList>
            <person name="Ruschel Soares N."/>
            <person name="Badger J.H."/>
            <person name="Huguet-Tapia J.C."/>
            <person name="Clark C.A."/>
            <person name="Pettis G.S."/>
        </authorList>
    </citation>
    <scope>NUCLEOTIDE SEQUENCE [LARGE SCALE GENOMIC DNA]</scope>
    <source>
        <strain evidence="2 3">88-35</strain>
    </source>
</reference>
<comment type="caution">
    <text evidence="2">The sequence shown here is derived from an EMBL/GenBank/DDBJ whole genome shotgun (WGS) entry which is preliminary data.</text>
</comment>
<protein>
    <submittedName>
        <fullName evidence="2">Uncharacterized protein</fullName>
    </submittedName>
</protein>
<feature type="compositionally biased region" description="Low complexity" evidence="1">
    <location>
        <begin position="17"/>
        <end position="32"/>
    </location>
</feature>
<feature type="region of interest" description="Disordered" evidence="1">
    <location>
        <begin position="63"/>
        <end position="94"/>
    </location>
</feature>
<dbReference type="RefSeq" id="WP_009295029.1">
    <property type="nucleotide sequence ID" value="NZ_JARAVA010000543.1"/>
</dbReference>
<proteinExistence type="predicted"/>
<feature type="compositionally biased region" description="Basic and acidic residues" evidence="1">
    <location>
        <begin position="7"/>
        <end position="16"/>
    </location>
</feature>
<evidence type="ECO:0000256" key="1">
    <source>
        <dbReference type="SAM" id="MobiDB-lite"/>
    </source>
</evidence>
<dbReference type="EMBL" id="SPAZ01000358">
    <property type="protein sequence ID" value="TQE16027.1"/>
    <property type="molecule type" value="Genomic_DNA"/>
</dbReference>
<gene>
    <name evidence="2" type="ORF">Sipo8835_44075</name>
</gene>
<dbReference type="Proteomes" id="UP000318720">
    <property type="component" value="Unassembled WGS sequence"/>
</dbReference>
<evidence type="ECO:0000313" key="3">
    <source>
        <dbReference type="Proteomes" id="UP000318720"/>
    </source>
</evidence>
<feature type="region of interest" description="Disordered" evidence="1">
    <location>
        <begin position="1"/>
        <end position="38"/>
    </location>
</feature>
<dbReference type="AlphaFoldDB" id="A0AAE8VTV8"/>
<organism evidence="2 3">
    <name type="scientific">Streptomyces ipomoeae</name>
    <dbReference type="NCBI Taxonomy" id="103232"/>
    <lineage>
        <taxon>Bacteria</taxon>
        <taxon>Bacillati</taxon>
        <taxon>Actinomycetota</taxon>
        <taxon>Actinomycetes</taxon>
        <taxon>Kitasatosporales</taxon>
        <taxon>Streptomycetaceae</taxon>
        <taxon>Streptomyces</taxon>
    </lineage>
</organism>